<comment type="caution">
    <text evidence="3">The sequence shown here is derived from an EMBL/GenBank/DDBJ whole genome shotgun (WGS) entry which is preliminary data.</text>
</comment>
<sequence length="261" mass="28383">MSIYTPSHQSPPPEDHILSLSSRSPQPAVPKEPNYGLDSLFGLLASFVTAPLYLYATLRGKSRVWDDIIDVLPDEAFRAPALDVGCGRGLVLLKLAQRKKKISEATARTEVGGPEDDKVVNGISPAYGIDIFSTADQTGNSPLATYLNSASLSVTRHTILHTASFTEPFPFAESSFSLVTSNLAIHNAKREGRLVAVREMARVCAPGGKIIIIDLYGYFKDHKTVLEEEMGWKDVDVSMVGFKMLYGTLPCQILTATKPVA</sequence>
<dbReference type="GO" id="GO:0008757">
    <property type="term" value="F:S-adenosylmethionine-dependent methyltransferase activity"/>
    <property type="evidence" value="ECO:0007669"/>
    <property type="project" value="InterPro"/>
</dbReference>
<dbReference type="AlphaFoldDB" id="A0AAD5VI82"/>
<dbReference type="Gene3D" id="3.40.50.150">
    <property type="entry name" value="Vaccinia Virus protein VP39"/>
    <property type="match status" value="1"/>
</dbReference>
<evidence type="ECO:0000259" key="2">
    <source>
        <dbReference type="Pfam" id="PF08241"/>
    </source>
</evidence>
<organism evidence="3 4">
    <name type="scientific">Leucocoprinus birnbaumii</name>
    <dbReference type="NCBI Taxonomy" id="56174"/>
    <lineage>
        <taxon>Eukaryota</taxon>
        <taxon>Fungi</taxon>
        <taxon>Dikarya</taxon>
        <taxon>Basidiomycota</taxon>
        <taxon>Agaricomycotina</taxon>
        <taxon>Agaricomycetes</taxon>
        <taxon>Agaricomycetidae</taxon>
        <taxon>Agaricales</taxon>
        <taxon>Agaricineae</taxon>
        <taxon>Agaricaceae</taxon>
        <taxon>Leucocoprinus</taxon>
    </lineage>
</organism>
<dbReference type="EMBL" id="JANIEX010001098">
    <property type="protein sequence ID" value="KAJ3560844.1"/>
    <property type="molecule type" value="Genomic_DNA"/>
</dbReference>
<evidence type="ECO:0000313" key="4">
    <source>
        <dbReference type="Proteomes" id="UP001213000"/>
    </source>
</evidence>
<dbReference type="InterPro" id="IPR029063">
    <property type="entry name" value="SAM-dependent_MTases_sf"/>
</dbReference>
<feature type="domain" description="Methyltransferase type 11" evidence="2">
    <location>
        <begin position="155"/>
        <end position="212"/>
    </location>
</feature>
<dbReference type="Proteomes" id="UP001213000">
    <property type="component" value="Unassembled WGS sequence"/>
</dbReference>
<dbReference type="PANTHER" id="PTHR45277:SF1">
    <property type="entry name" value="EXPRESSED PROTEIN"/>
    <property type="match status" value="1"/>
</dbReference>
<proteinExistence type="predicted"/>
<dbReference type="PANTHER" id="PTHR45277">
    <property type="entry name" value="EXPRESSED PROTEIN"/>
    <property type="match status" value="1"/>
</dbReference>
<protein>
    <recommendedName>
        <fullName evidence="2">Methyltransferase type 11 domain-containing protein</fullName>
    </recommendedName>
</protein>
<keyword evidence="4" id="KW-1185">Reference proteome</keyword>
<feature type="region of interest" description="Disordered" evidence="1">
    <location>
        <begin position="1"/>
        <end position="31"/>
    </location>
</feature>
<dbReference type="InterPro" id="IPR013216">
    <property type="entry name" value="Methyltransf_11"/>
</dbReference>
<evidence type="ECO:0000313" key="3">
    <source>
        <dbReference type="EMBL" id="KAJ3560844.1"/>
    </source>
</evidence>
<gene>
    <name evidence="3" type="ORF">NP233_g10568</name>
</gene>
<dbReference type="SUPFAM" id="SSF53335">
    <property type="entry name" value="S-adenosyl-L-methionine-dependent methyltransferases"/>
    <property type="match status" value="1"/>
</dbReference>
<reference evidence="3" key="1">
    <citation type="submission" date="2022-07" db="EMBL/GenBank/DDBJ databases">
        <title>Genome Sequence of Leucocoprinus birnbaumii.</title>
        <authorList>
            <person name="Buettner E."/>
        </authorList>
    </citation>
    <scope>NUCLEOTIDE SEQUENCE</scope>
    <source>
        <strain evidence="3">VT141</strain>
    </source>
</reference>
<name>A0AAD5VI82_9AGAR</name>
<dbReference type="CDD" id="cd02440">
    <property type="entry name" value="AdoMet_MTases"/>
    <property type="match status" value="1"/>
</dbReference>
<accession>A0AAD5VI82</accession>
<dbReference type="Pfam" id="PF08241">
    <property type="entry name" value="Methyltransf_11"/>
    <property type="match status" value="1"/>
</dbReference>
<evidence type="ECO:0000256" key="1">
    <source>
        <dbReference type="SAM" id="MobiDB-lite"/>
    </source>
</evidence>